<dbReference type="Proteomes" id="UP001160148">
    <property type="component" value="Unassembled WGS sequence"/>
</dbReference>
<accession>A0AAV0WTK6</accession>
<name>A0AAV0WTK6_9HEMI</name>
<sequence>MSAPRRKCNFYSDLQKEFPFLKPTSVSIYIVYCEICKSEVDISNSGCGSIKNHLAKKKHTLALNAVSSSGKVTKFFRDNNLSSENLLIAAKEGTFTYHTINHMQSFGSLDCTSNCNFI</sequence>
<organism evidence="1 2">
    <name type="scientific">Macrosiphum euphorbiae</name>
    <name type="common">potato aphid</name>
    <dbReference type="NCBI Taxonomy" id="13131"/>
    <lineage>
        <taxon>Eukaryota</taxon>
        <taxon>Metazoa</taxon>
        <taxon>Ecdysozoa</taxon>
        <taxon>Arthropoda</taxon>
        <taxon>Hexapoda</taxon>
        <taxon>Insecta</taxon>
        <taxon>Pterygota</taxon>
        <taxon>Neoptera</taxon>
        <taxon>Paraneoptera</taxon>
        <taxon>Hemiptera</taxon>
        <taxon>Sternorrhyncha</taxon>
        <taxon>Aphidomorpha</taxon>
        <taxon>Aphidoidea</taxon>
        <taxon>Aphididae</taxon>
        <taxon>Macrosiphini</taxon>
        <taxon>Macrosiphum</taxon>
    </lineage>
</organism>
<reference evidence="1 2" key="1">
    <citation type="submission" date="2023-01" db="EMBL/GenBank/DDBJ databases">
        <authorList>
            <person name="Whitehead M."/>
        </authorList>
    </citation>
    <scope>NUCLEOTIDE SEQUENCE [LARGE SCALE GENOMIC DNA]</scope>
</reference>
<evidence type="ECO:0000313" key="1">
    <source>
        <dbReference type="EMBL" id="CAI6359375.1"/>
    </source>
</evidence>
<dbReference type="AlphaFoldDB" id="A0AAV0WTK6"/>
<evidence type="ECO:0008006" key="3">
    <source>
        <dbReference type="Google" id="ProtNLM"/>
    </source>
</evidence>
<protein>
    <recommendedName>
        <fullName evidence="3">BED-type domain-containing protein</fullName>
    </recommendedName>
</protein>
<comment type="caution">
    <text evidence="1">The sequence shown here is derived from an EMBL/GenBank/DDBJ whole genome shotgun (WGS) entry which is preliminary data.</text>
</comment>
<evidence type="ECO:0000313" key="2">
    <source>
        <dbReference type="Proteomes" id="UP001160148"/>
    </source>
</evidence>
<dbReference type="EMBL" id="CARXXK010000002">
    <property type="protein sequence ID" value="CAI6359375.1"/>
    <property type="molecule type" value="Genomic_DNA"/>
</dbReference>
<gene>
    <name evidence="1" type="ORF">MEUPH1_LOCUS14794</name>
</gene>
<proteinExistence type="predicted"/>
<keyword evidence="2" id="KW-1185">Reference proteome</keyword>